<dbReference type="PhylomeDB" id="B8MMP8"/>
<name>B8MMP8_TALSN</name>
<sequence>MLSNVATEYKLNSPEDWDDWQNKLLNRARANDLLPILQGTERPIKKPVRPKIQDYLPESQNTTQNRVGAAQGTRQNSAQSTQTTTTEDTTDDRTEQRVRNDFNLRLNNYKMEFSEWEVQRRDIDKIFEWMKRTVCHSYLKTCVHVTHSWKKAYNNLKMQRRIRDDYNQHMKPFRGTPRDPEAWLIKWEEIMLQGKKKSMSFAQDTEDWASRFLEAIRPLDEAWVTSFEHSIDPKIDDKSLTYKDLSNGFRRLIPRLRTKRQSRIIKGSFATHLSKSDDSEEENEESLQRGRAVERGQRRSQSQSFEGGQRSGFAPDKRGGPKPTCPACGGMHFIDFCFYIFGYKAPQEFEPRLWLQQRADRWLNSNALLAKENRDKLLLKGKNDLALEVDPKSDENL</sequence>
<dbReference type="STRING" id="441959.B8MMP8"/>
<dbReference type="AlphaFoldDB" id="B8MMP8"/>
<dbReference type="EMBL" id="EQ962658">
    <property type="protein sequence ID" value="EED13615.1"/>
    <property type="molecule type" value="Genomic_DNA"/>
</dbReference>
<feature type="region of interest" description="Disordered" evidence="1">
    <location>
        <begin position="271"/>
        <end position="321"/>
    </location>
</feature>
<evidence type="ECO:0000313" key="3">
    <source>
        <dbReference type="Proteomes" id="UP000001745"/>
    </source>
</evidence>
<feature type="compositionally biased region" description="Basic and acidic residues" evidence="1">
    <location>
        <begin position="286"/>
        <end position="297"/>
    </location>
</feature>
<dbReference type="OMA" id="MLWSHSP"/>
<dbReference type="InParanoid" id="B8MMP8"/>
<evidence type="ECO:0000313" key="2">
    <source>
        <dbReference type="EMBL" id="EED13615.1"/>
    </source>
</evidence>
<protein>
    <recommendedName>
        <fullName evidence="4">Gag protein</fullName>
    </recommendedName>
</protein>
<dbReference type="HOGENOM" id="CLU_017238_1_0_1"/>
<dbReference type="Proteomes" id="UP000001745">
    <property type="component" value="Unassembled WGS sequence"/>
</dbReference>
<evidence type="ECO:0008006" key="4">
    <source>
        <dbReference type="Google" id="ProtNLM"/>
    </source>
</evidence>
<gene>
    <name evidence="2" type="ORF">TSTA_098720</name>
</gene>
<dbReference type="RefSeq" id="XP_002485853.1">
    <property type="nucleotide sequence ID" value="XM_002485808.1"/>
</dbReference>
<keyword evidence="3" id="KW-1185">Reference proteome</keyword>
<dbReference type="VEuPathDB" id="FungiDB:TSTA_098720"/>
<organism evidence="2 3">
    <name type="scientific">Talaromyces stipitatus (strain ATCC 10500 / CBS 375.48 / QM 6759 / NRRL 1006)</name>
    <name type="common">Penicillium stipitatum</name>
    <dbReference type="NCBI Taxonomy" id="441959"/>
    <lineage>
        <taxon>Eukaryota</taxon>
        <taxon>Fungi</taxon>
        <taxon>Dikarya</taxon>
        <taxon>Ascomycota</taxon>
        <taxon>Pezizomycotina</taxon>
        <taxon>Eurotiomycetes</taxon>
        <taxon>Eurotiomycetidae</taxon>
        <taxon>Eurotiales</taxon>
        <taxon>Trichocomaceae</taxon>
        <taxon>Talaromyces</taxon>
        <taxon>Talaromyces sect. Talaromyces</taxon>
    </lineage>
</organism>
<reference evidence="3" key="1">
    <citation type="journal article" date="2015" name="Genome Announc.">
        <title>Genome sequence of the AIDS-associated pathogen Penicillium marneffei (ATCC18224) and its near taxonomic relative Talaromyces stipitatus (ATCC10500).</title>
        <authorList>
            <person name="Nierman W.C."/>
            <person name="Fedorova-Abrams N.D."/>
            <person name="Andrianopoulos A."/>
        </authorList>
    </citation>
    <scope>NUCLEOTIDE SEQUENCE [LARGE SCALE GENOMIC DNA]</scope>
    <source>
        <strain evidence="3">ATCC 10500 / CBS 375.48 / QM 6759 / NRRL 1006</strain>
    </source>
</reference>
<evidence type="ECO:0000256" key="1">
    <source>
        <dbReference type="SAM" id="MobiDB-lite"/>
    </source>
</evidence>
<dbReference type="OrthoDB" id="5095651at2759"/>
<feature type="compositionally biased region" description="Polar residues" evidence="1">
    <location>
        <begin position="58"/>
        <end position="80"/>
    </location>
</feature>
<proteinExistence type="predicted"/>
<dbReference type="GeneID" id="8099700"/>
<accession>B8MMP8</accession>
<feature type="region of interest" description="Disordered" evidence="1">
    <location>
        <begin position="41"/>
        <end position="96"/>
    </location>
</feature>